<feature type="compositionally biased region" description="Polar residues" evidence="1">
    <location>
        <begin position="237"/>
        <end position="252"/>
    </location>
</feature>
<dbReference type="InterPro" id="IPR013783">
    <property type="entry name" value="Ig-like_fold"/>
</dbReference>
<evidence type="ECO:0000256" key="1">
    <source>
        <dbReference type="SAM" id="MobiDB-lite"/>
    </source>
</evidence>
<feature type="compositionally biased region" description="Polar residues" evidence="1">
    <location>
        <begin position="201"/>
        <end position="227"/>
    </location>
</feature>
<accession>A0ABV9JET9</accession>
<feature type="transmembrane region" description="Helical" evidence="2">
    <location>
        <begin position="592"/>
        <end position="610"/>
    </location>
</feature>
<dbReference type="EMBL" id="JBHSGD010000007">
    <property type="protein sequence ID" value="MFC4652977.1"/>
    <property type="molecule type" value="Genomic_DNA"/>
</dbReference>
<feature type="compositionally biased region" description="Low complexity" evidence="1">
    <location>
        <begin position="59"/>
        <end position="80"/>
    </location>
</feature>
<keyword evidence="5" id="KW-1185">Reference proteome</keyword>
<feature type="signal peptide" evidence="3">
    <location>
        <begin position="1"/>
        <end position="36"/>
    </location>
</feature>
<evidence type="ECO:0000313" key="4">
    <source>
        <dbReference type="EMBL" id="MFC4652977.1"/>
    </source>
</evidence>
<reference evidence="5" key="1">
    <citation type="journal article" date="2019" name="Int. J. Syst. Evol. Microbiol.">
        <title>The Global Catalogue of Microorganisms (GCM) 10K type strain sequencing project: providing services to taxonomists for standard genome sequencing and annotation.</title>
        <authorList>
            <consortium name="The Broad Institute Genomics Platform"/>
            <consortium name="The Broad Institute Genome Sequencing Center for Infectious Disease"/>
            <person name="Wu L."/>
            <person name="Ma J."/>
        </authorList>
    </citation>
    <scope>NUCLEOTIDE SEQUENCE [LARGE SCALE GENOMIC DNA]</scope>
    <source>
        <strain evidence="5">CCUG 63287</strain>
    </source>
</reference>
<sequence length="624" mass="62526">MTLKSLNKKFAIASIGLLAAVSLGGAALNLSTVVNAADTQDQISNGTVIINAQQAAPNTAATTNNNGTDTDTGTGTTTPGASGGSAIGNQGTTKNDGTTQTVTGGTMANVTFTATSITPKTTASAMVPGDTSTYTAGSSTPVTTNANGVAEFDKLADGYYDFHQVTTVNGIATVADFIVQVNSEDSTAGTVNVYPKLDMSKSSGVTDTVTTNATSNDGSTNTPNSVVAPSVTDLNGDGTTQDENATFSTDNGLTAADGSANTTTAGAGDKVYFNVNSVFDSSMVNNGNGSNVYGTYTITDTLPSTVTAGTPTVSYTDTSGNYLGTLVSGADYNYDASTGAITLTSSGMDKLETAIAANGGSTGSNVGQVIINAQYSATVNGGTVGQVQDSATTAITNAYGAVLSTTTPIVTTVNVGGLDFTKTDGTNPITASGATFTLVKAASQADAIALVEANSASFTNTATFTPSKMTLGSASFVTGDTTGTADTTATTAITVTTSNGTAAFTGLNLVDNNVDQYNTDNYYAVEVKAPTGYQLPAATTGDNVFGQKNATINYGSSTGGQTALLADTTPTATDNEIANQKPFALPFTGGEGLAGIVIIASVAGLAAFAIRRRKNADEEVHEVK</sequence>
<name>A0ABV9JET9_9LACT</name>
<gene>
    <name evidence="4" type="ORF">ACFO26_08660</name>
</gene>
<evidence type="ECO:0000313" key="5">
    <source>
        <dbReference type="Proteomes" id="UP001595987"/>
    </source>
</evidence>
<feature type="region of interest" description="Disordered" evidence="1">
    <location>
        <begin position="201"/>
        <end position="256"/>
    </location>
</feature>
<keyword evidence="2" id="KW-1133">Transmembrane helix</keyword>
<organism evidence="4 5">
    <name type="scientific">Lactococcus nasutitermitis</name>
    <dbReference type="NCBI Taxonomy" id="1652957"/>
    <lineage>
        <taxon>Bacteria</taxon>
        <taxon>Bacillati</taxon>
        <taxon>Bacillota</taxon>
        <taxon>Bacilli</taxon>
        <taxon>Lactobacillales</taxon>
        <taxon>Streptococcaceae</taxon>
        <taxon>Lactococcus</taxon>
    </lineage>
</organism>
<protein>
    <submittedName>
        <fullName evidence="4">Beta strand repeat-containing protein</fullName>
    </submittedName>
</protein>
<keyword evidence="2" id="KW-0472">Membrane</keyword>
<evidence type="ECO:0000256" key="3">
    <source>
        <dbReference type="SAM" id="SignalP"/>
    </source>
</evidence>
<dbReference type="Proteomes" id="UP001595987">
    <property type="component" value="Unassembled WGS sequence"/>
</dbReference>
<comment type="caution">
    <text evidence="4">The sequence shown here is derived from an EMBL/GenBank/DDBJ whole genome shotgun (WGS) entry which is preliminary data.</text>
</comment>
<feature type="region of interest" description="Disordered" evidence="1">
    <location>
        <begin position="59"/>
        <end position="102"/>
    </location>
</feature>
<feature type="chain" id="PRO_5046713482" evidence="3">
    <location>
        <begin position="37"/>
        <end position="624"/>
    </location>
</feature>
<dbReference type="RefSeq" id="WP_213536708.1">
    <property type="nucleotide sequence ID" value="NZ_BOVQ01000009.1"/>
</dbReference>
<evidence type="ECO:0000256" key="2">
    <source>
        <dbReference type="SAM" id="Phobius"/>
    </source>
</evidence>
<dbReference type="Gene3D" id="2.60.40.10">
    <property type="entry name" value="Immunoglobulins"/>
    <property type="match status" value="2"/>
</dbReference>
<proteinExistence type="predicted"/>
<keyword evidence="3" id="KW-0732">Signal</keyword>
<feature type="compositionally biased region" description="Polar residues" evidence="1">
    <location>
        <begin position="89"/>
        <end position="102"/>
    </location>
</feature>
<keyword evidence="2" id="KW-0812">Transmembrane</keyword>